<accession>A0ABV0M1A3</accession>
<sequence length="137" mass="14811">MSPEIALQKAVRARLVGTPEILGLLPAANILDRNERPNPSPSIIIGEGQSVDENDSLSRSLTRVYMDVHVWKKEPSTAGVKVIAGAIRAAVKARLDMPDGHFHCADCYVQSARFLRDPDGETSHAVVTLSAKVQEIG</sequence>
<dbReference type="Proteomes" id="UP001496627">
    <property type="component" value="Unassembled WGS sequence"/>
</dbReference>
<reference evidence="1 2" key="1">
    <citation type="submission" date="2024-05" db="EMBL/GenBank/DDBJ databases">
        <title>Neorhizobium sp. Rsf11, a plant growth promoting and heavy metal resistant PAH-degrader.</title>
        <authorList>
            <person name="Golubev S.N."/>
            <person name="Muratova A.Y."/>
            <person name="Markelova M.I."/>
        </authorList>
    </citation>
    <scope>NUCLEOTIDE SEQUENCE [LARGE SCALE GENOMIC DNA]</scope>
    <source>
        <strain evidence="1 2">Rsf11</strain>
    </source>
</reference>
<evidence type="ECO:0000313" key="1">
    <source>
        <dbReference type="EMBL" id="MEQ1405642.1"/>
    </source>
</evidence>
<organism evidence="1 2">
    <name type="scientific">Neorhizobium phenanthreniclasticum</name>
    <dbReference type="NCBI Taxonomy" id="3157917"/>
    <lineage>
        <taxon>Bacteria</taxon>
        <taxon>Pseudomonadati</taxon>
        <taxon>Pseudomonadota</taxon>
        <taxon>Alphaproteobacteria</taxon>
        <taxon>Hyphomicrobiales</taxon>
        <taxon>Rhizobiaceae</taxon>
        <taxon>Rhizobium/Agrobacterium group</taxon>
        <taxon>Neorhizobium</taxon>
    </lineage>
</organism>
<gene>
    <name evidence="1" type="ORF">ABK249_11925</name>
</gene>
<keyword evidence="2" id="KW-1185">Reference proteome</keyword>
<dbReference type="RefSeq" id="WP_348862951.1">
    <property type="nucleotide sequence ID" value="NZ_JBEAAL010000007.1"/>
</dbReference>
<dbReference type="Gene3D" id="3.30.2000.30">
    <property type="match status" value="1"/>
</dbReference>
<protein>
    <submittedName>
        <fullName evidence="1">DUF3168 domain-containing protein</fullName>
    </submittedName>
</protein>
<dbReference type="InterPro" id="IPR021508">
    <property type="entry name" value="Gp17-like"/>
</dbReference>
<comment type="caution">
    <text evidence="1">The sequence shown here is derived from an EMBL/GenBank/DDBJ whole genome shotgun (WGS) entry which is preliminary data.</text>
</comment>
<dbReference type="Pfam" id="PF11367">
    <property type="entry name" value="Tail_completion_gp17"/>
    <property type="match status" value="1"/>
</dbReference>
<dbReference type="InterPro" id="IPR053745">
    <property type="entry name" value="Viral_Tail_Comp_sf"/>
</dbReference>
<name>A0ABV0M1A3_9HYPH</name>
<proteinExistence type="predicted"/>
<evidence type="ECO:0000313" key="2">
    <source>
        <dbReference type="Proteomes" id="UP001496627"/>
    </source>
</evidence>
<dbReference type="EMBL" id="JBEAAL010000007">
    <property type="protein sequence ID" value="MEQ1405642.1"/>
    <property type="molecule type" value="Genomic_DNA"/>
</dbReference>